<feature type="transmembrane region" description="Helical" evidence="1">
    <location>
        <begin position="173"/>
        <end position="190"/>
    </location>
</feature>
<dbReference type="EMBL" id="JACRSQ010000010">
    <property type="protein sequence ID" value="MBC8543499.1"/>
    <property type="molecule type" value="Genomic_DNA"/>
</dbReference>
<keyword evidence="3" id="KW-0482">Metalloprotease</keyword>
<dbReference type="GO" id="GO:0008237">
    <property type="term" value="F:metallopeptidase activity"/>
    <property type="evidence" value="ECO:0007669"/>
    <property type="project" value="UniProtKB-KW"/>
</dbReference>
<gene>
    <name evidence="3" type="ORF">H8730_08080</name>
</gene>
<evidence type="ECO:0000259" key="2">
    <source>
        <dbReference type="Pfam" id="PF02517"/>
    </source>
</evidence>
<evidence type="ECO:0000313" key="3">
    <source>
        <dbReference type="EMBL" id="MBC8543499.1"/>
    </source>
</evidence>
<reference evidence="3" key="1">
    <citation type="submission" date="2020-08" db="EMBL/GenBank/DDBJ databases">
        <title>Genome public.</title>
        <authorList>
            <person name="Liu C."/>
            <person name="Sun Q."/>
        </authorList>
    </citation>
    <scope>NUCLEOTIDE SEQUENCE</scope>
    <source>
        <strain evidence="3">NSJ-32</strain>
    </source>
</reference>
<evidence type="ECO:0000313" key="4">
    <source>
        <dbReference type="Proteomes" id="UP000657006"/>
    </source>
</evidence>
<feature type="transmembrane region" description="Helical" evidence="1">
    <location>
        <begin position="12"/>
        <end position="34"/>
    </location>
</feature>
<feature type="transmembrane region" description="Helical" evidence="1">
    <location>
        <begin position="235"/>
        <end position="256"/>
    </location>
</feature>
<keyword evidence="4" id="KW-1185">Reference proteome</keyword>
<sequence>MKSVHRANTFALWIMIIFILGSFALSFILSLLPFSIDSTLVSLLRYILLFGVPILFYFQYTKQPVRHTLRLHPIRCRQILLIIAFSLLIQPFLMFLSYLSSLAFHNFLDDSLSTTLQTPYLILLLTMAVFPALFEEITCRGIFLSGYRGVNLYTAALLNGLYFGMLHMNMQQFVYAFVFGFLCSLLVIGADSIWASVLAHFIINGVQVTLAYFTAHLQSSLSVSVSTSQNSASVLSSVFLTVITLPLALACLRGIFSLNGRLGLLHGKREDNIPAFRKDPLSPSPVEAPPISALRGSMKPYYFAVVIFIVMCILTEFSK</sequence>
<name>A0A926I0S7_9FIRM</name>
<comment type="caution">
    <text evidence="3">The sequence shown here is derived from an EMBL/GenBank/DDBJ whole genome shotgun (WGS) entry which is preliminary data.</text>
</comment>
<dbReference type="Proteomes" id="UP000657006">
    <property type="component" value="Unassembled WGS sequence"/>
</dbReference>
<organism evidence="3 4">
    <name type="scientific">Bianquea renquensis</name>
    <dbReference type="NCBI Taxonomy" id="2763661"/>
    <lineage>
        <taxon>Bacteria</taxon>
        <taxon>Bacillati</taxon>
        <taxon>Bacillota</taxon>
        <taxon>Clostridia</taxon>
        <taxon>Eubacteriales</taxon>
        <taxon>Bianqueaceae</taxon>
        <taxon>Bianquea</taxon>
    </lineage>
</organism>
<evidence type="ECO:0000256" key="1">
    <source>
        <dbReference type="SAM" id="Phobius"/>
    </source>
</evidence>
<protein>
    <submittedName>
        <fullName evidence="3">CPBP family intramembrane metalloprotease</fullName>
    </submittedName>
</protein>
<feature type="transmembrane region" description="Helical" evidence="1">
    <location>
        <begin position="197"/>
        <end position="215"/>
    </location>
</feature>
<dbReference type="RefSeq" id="WP_177714868.1">
    <property type="nucleotide sequence ID" value="NZ_JACRSQ010000010.1"/>
</dbReference>
<accession>A0A926I0S7</accession>
<dbReference type="GO" id="GO:0004175">
    <property type="term" value="F:endopeptidase activity"/>
    <property type="evidence" value="ECO:0007669"/>
    <property type="project" value="UniProtKB-ARBA"/>
</dbReference>
<keyword evidence="1" id="KW-1133">Transmembrane helix</keyword>
<feature type="transmembrane region" description="Helical" evidence="1">
    <location>
        <begin position="301"/>
        <end position="318"/>
    </location>
</feature>
<dbReference type="GO" id="GO:0080120">
    <property type="term" value="P:CAAX-box protein maturation"/>
    <property type="evidence" value="ECO:0007669"/>
    <property type="project" value="UniProtKB-ARBA"/>
</dbReference>
<feature type="transmembrane region" description="Helical" evidence="1">
    <location>
        <begin position="79"/>
        <end position="100"/>
    </location>
</feature>
<feature type="transmembrane region" description="Helical" evidence="1">
    <location>
        <begin position="150"/>
        <end position="167"/>
    </location>
</feature>
<keyword evidence="1" id="KW-0812">Transmembrane</keyword>
<keyword evidence="3" id="KW-0645">Protease</keyword>
<feature type="domain" description="CAAX prenyl protease 2/Lysostaphin resistance protein A-like" evidence="2">
    <location>
        <begin position="120"/>
        <end position="205"/>
    </location>
</feature>
<dbReference type="Pfam" id="PF02517">
    <property type="entry name" value="Rce1-like"/>
    <property type="match status" value="1"/>
</dbReference>
<feature type="transmembrane region" description="Helical" evidence="1">
    <location>
        <begin position="40"/>
        <end position="58"/>
    </location>
</feature>
<proteinExistence type="predicted"/>
<dbReference type="AlphaFoldDB" id="A0A926I0S7"/>
<feature type="transmembrane region" description="Helical" evidence="1">
    <location>
        <begin position="120"/>
        <end position="138"/>
    </location>
</feature>
<dbReference type="InterPro" id="IPR003675">
    <property type="entry name" value="Rce1/LyrA-like_dom"/>
</dbReference>
<keyword evidence="3" id="KW-0378">Hydrolase</keyword>
<keyword evidence="1" id="KW-0472">Membrane</keyword>